<dbReference type="EMBL" id="JAAPAO010000026">
    <property type="protein sequence ID" value="KAF4676858.1"/>
    <property type="molecule type" value="Genomic_DNA"/>
</dbReference>
<evidence type="ECO:0000313" key="8">
    <source>
        <dbReference type="Proteomes" id="UP000591131"/>
    </source>
</evidence>
<dbReference type="Proteomes" id="UP000591131">
    <property type="component" value="Unassembled WGS sequence"/>
</dbReference>
<evidence type="ECO:0000256" key="6">
    <source>
        <dbReference type="SAM" id="MobiDB-lite"/>
    </source>
</evidence>
<keyword evidence="4" id="KW-0862">Zinc</keyword>
<gene>
    <name evidence="7" type="ORF">FOL47_004561</name>
</gene>
<reference evidence="7 8" key="1">
    <citation type="submission" date="2020-04" db="EMBL/GenBank/DDBJ databases">
        <title>Perkinsus chesapeaki whole genome sequence.</title>
        <authorList>
            <person name="Bogema D.R."/>
        </authorList>
    </citation>
    <scope>NUCLEOTIDE SEQUENCE [LARGE SCALE GENOMIC DNA]</scope>
    <source>
        <strain evidence="7">ATCC PRA-425</strain>
    </source>
</reference>
<comment type="caution">
    <text evidence="7">The sequence shown here is derived from an EMBL/GenBank/DDBJ whole genome shotgun (WGS) entry which is preliminary data.</text>
</comment>
<accession>A0A7J6MYZ8</accession>
<keyword evidence="8" id="KW-1185">Reference proteome</keyword>
<feature type="compositionally biased region" description="Acidic residues" evidence="6">
    <location>
        <begin position="58"/>
        <end position="70"/>
    </location>
</feature>
<keyword evidence="2" id="KW-0479">Metal-binding</keyword>
<dbReference type="InterPro" id="IPR012337">
    <property type="entry name" value="RNaseH-like_sf"/>
</dbReference>
<organism evidence="7 8">
    <name type="scientific">Perkinsus chesapeaki</name>
    <name type="common">Clam parasite</name>
    <name type="synonym">Perkinsus andrewsi</name>
    <dbReference type="NCBI Taxonomy" id="330153"/>
    <lineage>
        <taxon>Eukaryota</taxon>
        <taxon>Sar</taxon>
        <taxon>Alveolata</taxon>
        <taxon>Perkinsozoa</taxon>
        <taxon>Perkinsea</taxon>
        <taxon>Perkinsida</taxon>
        <taxon>Perkinsidae</taxon>
        <taxon>Perkinsus</taxon>
    </lineage>
</organism>
<dbReference type="GO" id="GO:0008270">
    <property type="term" value="F:zinc ion binding"/>
    <property type="evidence" value="ECO:0007669"/>
    <property type="project" value="UniProtKB-KW"/>
</dbReference>
<dbReference type="OrthoDB" id="1935496at2759"/>
<evidence type="ECO:0000256" key="1">
    <source>
        <dbReference type="ARBA" id="ARBA00004123"/>
    </source>
</evidence>
<evidence type="ECO:0000256" key="4">
    <source>
        <dbReference type="ARBA" id="ARBA00022833"/>
    </source>
</evidence>
<feature type="region of interest" description="Disordered" evidence="6">
    <location>
        <begin position="1"/>
        <end position="70"/>
    </location>
</feature>
<dbReference type="SUPFAM" id="SSF53098">
    <property type="entry name" value="Ribonuclease H-like"/>
    <property type="match status" value="1"/>
</dbReference>
<name>A0A7J6MYZ8_PERCH</name>
<dbReference type="PANTHER" id="PTHR46481">
    <property type="entry name" value="ZINC FINGER BED DOMAIN-CONTAINING PROTEIN 4"/>
    <property type="match status" value="1"/>
</dbReference>
<sequence length="342" mass="37995">MFRKNPAALAKRNGSDGIDNLIDGLNPPQPTNSDDIASTSDDEEEISSLFEGYGSEKSDDEDEDWPEEGNDAAWEEGVELVGPNSNSQTVVERAIDKTRNMVKLLRKSALARDTAENIRARMESPPPMPLALDVRTRWNSCLHMIKEVLKNQATYERLHSEVRRITDKHSPVRKIITQCDLSAMDYETLTSLALCLEPFNEVTSYLGVTKFSTLPTLLISIMLVKSFLVQLENSNELQRQHRFCAKLLPALKQKLGKYFSYTTENDWVVCACYLNPDSRNMSEASEAVAPEYTITDARGRSAVFACLQSLGLLDDESGGNTLAATSDGIERLDIGESSMSGI</sequence>
<keyword evidence="3" id="KW-0863">Zinc-finger</keyword>
<dbReference type="GO" id="GO:0005634">
    <property type="term" value="C:nucleus"/>
    <property type="evidence" value="ECO:0007669"/>
    <property type="project" value="UniProtKB-SubCell"/>
</dbReference>
<protein>
    <submittedName>
        <fullName evidence="7">Uncharacterized protein</fullName>
    </submittedName>
</protein>
<evidence type="ECO:0000256" key="5">
    <source>
        <dbReference type="ARBA" id="ARBA00023242"/>
    </source>
</evidence>
<dbReference type="InterPro" id="IPR052035">
    <property type="entry name" value="ZnF_BED_domain_contain"/>
</dbReference>
<dbReference type="PANTHER" id="PTHR46481:SF10">
    <property type="entry name" value="ZINC FINGER BED DOMAIN-CONTAINING PROTEIN 39"/>
    <property type="match status" value="1"/>
</dbReference>
<evidence type="ECO:0000313" key="7">
    <source>
        <dbReference type="EMBL" id="KAF4676858.1"/>
    </source>
</evidence>
<evidence type="ECO:0000256" key="2">
    <source>
        <dbReference type="ARBA" id="ARBA00022723"/>
    </source>
</evidence>
<keyword evidence="5" id="KW-0539">Nucleus</keyword>
<proteinExistence type="predicted"/>
<evidence type="ECO:0000256" key="3">
    <source>
        <dbReference type="ARBA" id="ARBA00022771"/>
    </source>
</evidence>
<comment type="subcellular location">
    <subcellularLocation>
        <location evidence="1">Nucleus</location>
    </subcellularLocation>
</comment>
<dbReference type="AlphaFoldDB" id="A0A7J6MYZ8"/>